<keyword evidence="2" id="KW-1185">Reference proteome</keyword>
<gene>
    <name evidence="1" type="ORF">GCM10009123_17660</name>
</gene>
<dbReference type="Proteomes" id="UP001501221">
    <property type="component" value="Unassembled WGS sequence"/>
</dbReference>
<evidence type="ECO:0000313" key="1">
    <source>
        <dbReference type="EMBL" id="GAA0210751.1"/>
    </source>
</evidence>
<proteinExistence type="predicted"/>
<sequence>MLATWDAILTRSLPDVAKIRALSVEIRAEMLKMGAKLNKAPTLEVICGI</sequence>
<evidence type="ECO:0000313" key="2">
    <source>
        <dbReference type="Proteomes" id="UP001501221"/>
    </source>
</evidence>
<organism evidence="1 2">
    <name type="scientific">Kangiella japonica</name>
    <dbReference type="NCBI Taxonomy" id="647384"/>
    <lineage>
        <taxon>Bacteria</taxon>
        <taxon>Pseudomonadati</taxon>
        <taxon>Pseudomonadota</taxon>
        <taxon>Gammaproteobacteria</taxon>
        <taxon>Kangiellales</taxon>
        <taxon>Kangiellaceae</taxon>
        <taxon>Kangiella</taxon>
    </lineage>
</organism>
<protein>
    <submittedName>
        <fullName evidence="1">Uncharacterized protein</fullName>
    </submittedName>
</protein>
<reference evidence="1 2" key="1">
    <citation type="journal article" date="2019" name="Int. J. Syst. Evol. Microbiol.">
        <title>The Global Catalogue of Microorganisms (GCM) 10K type strain sequencing project: providing services to taxonomists for standard genome sequencing and annotation.</title>
        <authorList>
            <consortium name="The Broad Institute Genomics Platform"/>
            <consortium name="The Broad Institute Genome Sequencing Center for Infectious Disease"/>
            <person name="Wu L."/>
            <person name="Ma J."/>
        </authorList>
    </citation>
    <scope>NUCLEOTIDE SEQUENCE [LARGE SCALE GENOMIC DNA]</scope>
    <source>
        <strain evidence="1 2">JCM 16211</strain>
    </source>
</reference>
<name>A0ABN0T2Y4_9GAMM</name>
<comment type="caution">
    <text evidence="1">The sequence shown here is derived from an EMBL/GenBank/DDBJ whole genome shotgun (WGS) entry which is preliminary data.</text>
</comment>
<accession>A0ABN0T2Y4</accession>
<dbReference type="EMBL" id="BAAAFM010000003">
    <property type="protein sequence ID" value="GAA0210751.1"/>
    <property type="molecule type" value="Genomic_DNA"/>
</dbReference>